<evidence type="ECO:0000313" key="1">
    <source>
        <dbReference type="EMBL" id="PPQ87469.1"/>
    </source>
</evidence>
<dbReference type="EMBL" id="NHYD01002281">
    <property type="protein sequence ID" value="PPQ87469.1"/>
    <property type="molecule type" value="Genomic_DNA"/>
</dbReference>
<keyword evidence="2" id="KW-1185">Reference proteome</keyword>
<reference evidence="1 2" key="1">
    <citation type="journal article" date="2018" name="Evol. Lett.">
        <title>Horizontal gene cluster transfer increased hallucinogenic mushroom diversity.</title>
        <authorList>
            <person name="Reynolds H.T."/>
            <person name="Vijayakumar V."/>
            <person name="Gluck-Thaler E."/>
            <person name="Korotkin H.B."/>
            <person name="Matheny P.B."/>
            <person name="Slot J.C."/>
        </authorList>
    </citation>
    <scope>NUCLEOTIDE SEQUENCE [LARGE SCALE GENOMIC DNA]</scope>
    <source>
        <strain evidence="1 2">2631</strain>
    </source>
</reference>
<dbReference type="STRING" id="93625.A0A409X9L0"/>
<proteinExistence type="predicted"/>
<comment type="caution">
    <text evidence="1">The sequence shown here is derived from an EMBL/GenBank/DDBJ whole genome shotgun (WGS) entry which is preliminary data.</text>
</comment>
<evidence type="ECO:0000313" key="2">
    <source>
        <dbReference type="Proteomes" id="UP000283269"/>
    </source>
</evidence>
<dbReference type="InParanoid" id="A0A409X9L0"/>
<accession>A0A409X9L0</accession>
<dbReference type="AlphaFoldDB" id="A0A409X9L0"/>
<dbReference type="OrthoDB" id="3038759at2759"/>
<dbReference type="Proteomes" id="UP000283269">
    <property type="component" value="Unassembled WGS sequence"/>
</dbReference>
<gene>
    <name evidence="1" type="ORF">CVT25_008205</name>
</gene>
<name>A0A409X9L0_PSICY</name>
<sequence length="470" mass="53020">MAHAPIHESAIRQGTADEPDVLTQPSVLSISTDESEILAKISILAGKIKSIDLDASSIQDSIDSIQGTKPLLVYPRHDNFTDLPCIDDTKNNVWLKAAQTLRTQLARLDFDLIGKQLEDFIEQLIVVRQRLHVDLLSRTSALALRNAPKSSQGILPVELWAQIFFLCLPNDDFVKPDPRQAPLLLCQICSAWRSVATGTPLLWSTLSIRGSWRRHIWKSFLECWLKRSGNAVLYLDISIPAYMEASFDTDVVKLITSSAQRWYRLKLSLPDNLLRSMLDNNMPVLHRLEFSSIYPIANLDIQASQAPNLRTVALLTKALYPQPLSLPWQQLTSFSSQCWLNVGQHLEILRKCARLESYSMCIVHADIPPDAKPIFMYHLRHLEIIAFIGNAMGPVLNHLQLPKLTQLSFTVPSESPVYGIADWPKFYAISLVERSSCRLTKVRLKGIDISGECIQDIKKYIPSVVSIEIH</sequence>
<organism evidence="1 2">
    <name type="scientific">Psilocybe cyanescens</name>
    <dbReference type="NCBI Taxonomy" id="93625"/>
    <lineage>
        <taxon>Eukaryota</taxon>
        <taxon>Fungi</taxon>
        <taxon>Dikarya</taxon>
        <taxon>Basidiomycota</taxon>
        <taxon>Agaricomycotina</taxon>
        <taxon>Agaricomycetes</taxon>
        <taxon>Agaricomycetidae</taxon>
        <taxon>Agaricales</taxon>
        <taxon>Agaricineae</taxon>
        <taxon>Strophariaceae</taxon>
        <taxon>Psilocybe</taxon>
    </lineage>
</organism>
<protein>
    <submittedName>
        <fullName evidence="1">Uncharacterized protein</fullName>
    </submittedName>
</protein>